<dbReference type="Proteomes" id="UP000603708">
    <property type="component" value="Unassembled WGS sequence"/>
</dbReference>
<dbReference type="PANTHER" id="PTHR36512">
    <property type="entry name" value="D-AMINOPEPTIDASE"/>
    <property type="match status" value="1"/>
</dbReference>
<comment type="caution">
    <text evidence="3">The sequence shown here is derived from an EMBL/GenBank/DDBJ whole genome shotgun (WGS) entry which is preliminary data.</text>
</comment>
<keyword evidence="4" id="KW-1185">Reference proteome</keyword>
<protein>
    <submittedName>
        <fullName evidence="3">D-aminopeptidase</fullName>
    </submittedName>
</protein>
<gene>
    <name evidence="3" type="ORF">GCM10018793_07690</name>
</gene>
<comment type="similarity">
    <text evidence="1">Belongs to the peptidase S58 family.</text>
</comment>
<evidence type="ECO:0000256" key="2">
    <source>
        <dbReference type="SAM" id="MobiDB-lite"/>
    </source>
</evidence>
<proteinExistence type="inferred from homology"/>
<reference evidence="3" key="1">
    <citation type="journal article" date="2014" name="Int. J. Syst. Evol. Microbiol.">
        <title>Complete genome sequence of Corynebacterium casei LMG S-19264T (=DSM 44701T), isolated from a smear-ripened cheese.</title>
        <authorList>
            <consortium name="US DOE Joint Genome Institute (JGI-PGF)"/>
            <person name="Walter F."/>
            <person name="Albersmeier A."/>
            <person name="Kalinowski J."/>
            <person name="Ruckert C."/>
        </authorList>
    </citation>
    <scope>NUCLEOTIDE SEQUENCE</scope>
    <source>
        <strain evidence="3">JCM 5069</strain>
    </source>
</reference>
<evidence type="ECO:0000313" key="3">
    <source>
        <dbReference type="EMBL" id="GHH71760.1"/>
    </source>
</evidence>
<feature type="region of interest" description="Disordered" evidence="2">
    <location>
        <begin position="384"/>
        <end position="405"/>
    </location>
</feature>
<accession>A0A919FUH9</accession>
<dbReference type="InterPro" id="IPR005321">
    <property type="entry name" value="Peptidase_S58_DmpA"/>
</dbReference>
<evidence type="ECO:0000256" key="1">
    <source>
        <dbReference type="ARBA" id="ARBA00007068"/>
    </source>
</evidence>
<organism evidence="3 4">
    <name type="scientific">Streptomyces sulfonofaciens</name>
    <dbReference type="NCBI Taxonomy" id="68272"/>
    <lineage>
        <taxon>Bacteria</taxon>
        <taxon>Bacillati</taxon>
        <taxon>Actinomycetota</taxon>
        <taxon>Actinomycetes</taxon>
        <taxon>Kitasatosporales</taxon>
        <taxon>Streptomycetaceae</taxon>
        <taxon>Streptomyces</taxon>
    </lineage>
</organism>
<dbReference type="Pfam" id="PF03576">
    <property type="entry name" value="Peptidase_S58"/>
    <property type="match status" value="1"/>
</dbReference>
<dbReference type="PANTHER" id="PTHR36512:SF3">
    <property type="entry name" value="BLR5678 PROTEIN"/>
    <property type="match status" value="1"/>
</dbReference>
<dbReference type="EMBL" id="BNCD01000002">
    <property type="protein sequence ID" value="GHH71760.1"/>
    <property type="molecule type" value="Genomic_DNA"/>
</dbReference>
<feature type="region of interest" description="Disordered" evidence="2">
    <location>
        <begin position="1"/>
        <end position="36"/>
    </location>
</feature>
<evidence type="ECO:0000313" key="4">
    <source>
        <dbReference type="Proteomes" id="UP000603708"/>
    </source>
</evidence>
<name>A0A919FUH9_9ACTN</name>
<feature type="compositionally biased region" description="Basic and acidic residues" evidence="2">
    <location>
        <begin position="1"/>
        <end position="16"/>
    </location>
</feature>
<reference evidence="3" key="2">
    <citation type="submission" date="2020-09" db="EMBL/GenBank/DDBJ databases">
        <authorList>
            <person name="Sun Q."/>
            <person name="Ohkuma M."/>
        </authorList>
    </citation>
    <scope>NUCLEOTIDE SEQUENCE</scope>
    <source>
        <strain evidence="3">JCM 5069</strain>
    </source>
</reference>
<dbReference type="AlphaFoldDB" id="A0A919FUH9"/>
<dbReference type="SUPFAM" id="SSF56266">
    <property type="entry name" value="DmpA/ArgJ-like"/>
    <property type="match status" value="1"/>
</dbReference>
<sequence>MVVDREDAQWPAERQRPPGRAPAGLTGRRARRPDRVGKAWTGRRPAIAHRAVGRHHARVMRARPSAREIGLAFGDLPPGPHNAITDVPGVRVGHTTVRRAPEVNTGVTAIVPAPAASGAGAAVTPRTPLPAGVFCGNGYGKLVETTQIAELGTIETPVLLTSTLSTFRVADALIGWMLDRPECADVRSLNPVVGECNDGYLSDIRARPITRTHVRAALDGARSGPVAQGCVGAGTGTGALGFKAGIGTASRVLDLAGERATIGVLVQANFPGTLRVLGTPLTPASVGVPPPPALDIAAPGSCMIVAATDAPLDARHLTRLARRAVFALARVGAAYTHSSGDYALALSVHPGPPRLRDQELDPLFEAIMDVVEESVLNSLLTATTTNGPHGRTLHALPTLRLTPPP</sequence>
<dbReference type="InterPro" id="IPR016117">
    <property type="entry name" value="ArgJ-like_dom_sf"/>
</dbReference>
<dbReference type="Gene3D" id="3.60.70.12">
    <property type="entry name" value="L-amino peptidase D-ALA esterase/amidase"/>
    <property type="match status" value="1"/>
</dbReference>
<dbReference type="GO" id="GO:0004177">
    <property type="term" value="F:aminopeptidase activity"/>
    <property type="evidence" value="ECO:0007669"/>
    <property type="project" value="TreeGrafter"/>
</dbReference>